<reference evidence="3" key="1">
    <citation type="journal article" date="2023" name="Mol. Phylogenet. Evol.">
        <title>Genome-scale phylogeny and comparative genomics of the fungal order Sordariales.</title>
        <authorList>
            <person name="Hensen N."/>
            <person name="Bonometti L."/>
            <person name="Westerberg I."/>
            <person name="Brannstrom I.O."/>
            <person name="Guillou S."/>
            <person name="Cros-Aarteil S."/>
            <person name="Calhoun S."/>
            <person name="Haridas S."/>
            <person name="Kuo A."/>
            <person name="Mondo S."/>
            <person name="Pangilinan J."/>
            <person name="Riley R."/>
            <person name="LaButti K."/>
            <person name="Andreopoulos B."/>
            <person name="Lipzen A."/>
            <person name="Chen C."/>
            <person name="Yan M."/>
            <person name="Daum C."/>
            <person name="Ng V."/>
            <person name="Clum A."/>
            <person name="Steindorff A."/>
            <person name="Ohm R.A."/>
            <person name="Martin F."/>
            <person name="Silar P."/>
            <person name="Natvig D.O."/>
            <person name="Lalanne C."/>
            <person name="Gautier V."/>
            <person name="Ament-Velasquez S.L."/>
            <person name="Kruys A."/>
            <person name="Hutchinson M.I."/>
            <person name="Powell A.J."/>
            <person name="Barry K."/>
            <person name="Miller A.N."/>
            <person name="Grigoriev I.V."/>
            <person name="Debuchy R."/>
            <person name="Gladieux P."/>
            <person name="Hiltunen Thoren M."/>
            <person name="Johannesson H."/>
        </authorList>
    </citation>
    <scope>NUCLEOTIDE SEQUENCE</scope>
    <source>
        <strain evidence="3">CBS 232.78</strain>
    </source>
</reference>
<evidence type="ECO:0000313" key="3">
    <source>
        <dbReference type="EMBL" id="KAK3370024.1"/>
    </source>
</evidence>
<organism evidence="3 4">
    <name type="scientific">Podospora didyma</name>
    <dbReference type="NCBI Taxonomy" id="330526"/>
    <lineage>
        <taxon>Eukaryota</taxon>
        <taxon>Fungi</taxon>
        <taxon>Dikarya</taxon>
        <taxon>Ascomycota</taxon>
        <taxon>Pezizomycotina</taxon>
        <taxon>Sordariomycetes</taxon>
        <taxon>Sordariomycetidae</taxon>
        <taxon>Sordariales</taxon>
        <taxon>Podosporaceae</taxon>
        <taxon>Podospora</taxon>
    </lineage>
</organism>
<keyword evidence="2" id="KW-0732">Signal</keyword>
<dbReference type="AlphaFoldDB" id="A0AAE0K4Z7"/>
<dbReference type="EMBL" id="JAULSW010000009">
    <property type="protein sequence ID" value="KAK3370024.1"/>
    <property type="molecule type" value="Genomic_DNA"/>
</dbReference>
<feature type="compositionally biased region" description="Polar residues" evidence="1">
    <location>
        <begin position="56"/>
        <end position="70"/>
    </location>
</feature>
<protein>
    <submittedName>
        <fullName evidence="3">Uncharacterized protein</fullName>
    </submittedName>
</protein>
<evidence type="ECO:0000313" key="4">
    <source>
        <dbReference type="Proteomes" id="UP001285441"/>
    </source>
</evidence>
<feature type="chain" id="PRO_5042268249" evidence="2">
    <location>
        <begin position="23"/>
        <end position="118"/>
    </location>
</feature>
<gene>
    <name evidence="3" type="ORF">B0H63DRAFT_485954</name>
</gene>
<feature type="signal peptide" evidence="2">
    <location>
        <begin position="1"/>
        <end position="22"/>
    </location>
</feature>
<feature type="region of interest" description="Disordered" evidence="1">
    <location>
        <begin position="54"/>
        <end position="118"/>
    </location>
</feature>
<feature type="compositionally biased region" description="Pro residues" evidence="1">
    <location>
        <begin position="92"/>
        <end position="118"/>
    </location>
</feature>
<proteinExistence type="predicted"/>
<evidence type="ECO:0000256" key="2">
    <source>
        <dbReference type="SAM" id="SignalP"/>
    </source>
</evidence>
<name>A0AAE0K4Z7_9PEZI</name>
<reference evidence="3" key="2">
    <citation type="submission" date="2023-06" db="EMBL/GenBank/DDBJ databases">
        <authorList>
            <consortium name="Lawrence Berkeley National Laboratory"/>
            <person name="Haridas S."/>
            <person name="Hensen N."/>
            <person name="Bonometti L."/>
            <person name="Westerberg I."/>
            <person name="Brannstrom I.O."/>
            <person name="Guillou S."/>
            <person name="Cros-Aarteil S."/>
            <person name="Calhoun S."/>
            <person name="Kuo A."/>
            <person name="Mondo S."/>
            <person name="Pangilinan J."/>
            <person name="Riley R."/>
            <person name="LaButti K."/>
            <person name="Andreopoulos B."/>
            <person name="Lipzen A."/>
            <person name="Chen C."/>
            <person name="Yanf M."/>
            <person name="Daum C."/>
            <person name="Ng V."/>
            <person name="Clum A."/>
            <person name="Steindorff A."/>
            <person name="Ohm R."/>
            <person name="Martin F."/>
            <person name="Silar P."/>
            <person name="Natvig D."/>
            <person name="Lalanne C."/>
            <person name="Gautier V."/>
            <person name="Ament-velasquez S.L."/>
            <person name="Kruys A."/>
            <person name="Hutchinson M.I."/>
            <person name="Powell A.J."/>
            <person name="Barry K."/>
            <person name="Miller A.N."/>
            <person name="Grigoriev I.V."/>
            <person name="Debuchy R."/>
            <person name="Gladieux P."/>
            <person name="Thoren M.H."/>
            <person name="Johannesson H."/>
        </authorList>
    </citation>
    <scope>NUCLEOTIDE SEQUENCE</scope>
    <source>
        <strain evidence="3">CBS 232.78</strain>
    </source>
</reference>
<keyword evidence="4" id="KW-1185">Reference proteome</keyword>
<comment type="caution">
    <text evidence="3">The sequence shown here is derived from an EMBL/GenBank/DDBJ whole genome shotgun (WGS) entry which is preliminary data.</text>
</comment>
<dbReference type="Proteomes" id="UP001285441">
    <property type="component" value="Unassembled WGS sequence"/>
</dbReference>
<evidence type="ECO:0000256" key="1">
    <source>
        <dbReference type="SAM" id="MobiDB-lite"/>
    </source>
</evidence>
<sequence length="118" mass="12716">MRFTQLLAVVLAGGGSAIGVLGEADQDLTSSISWVQATLQPKSTGTPKTVTFHRATISTRPPSPQQTGTLTGRAVERPPPTRCTPGFWCPNTSPPYWRPNPSPPPPRWYPPPNSWTPG</sequence>
<accession>A0AAE0K4Z7</accession>